<feature type="compositionally biased region" description="Polar residues" evidence="1">
    <location>
        <begin position="151"/>
        <end position="163"/>
    </location>
</feature>
<feature type="compositionally biased region" description="Basic and acidic residues" evidence="1">
    <location>
        <begin position="85"/>
        <end position="96"/>
    </location>
</feature>
<feature type="compositionally biased region" description="Basic and acidic residues" evidence="1">
    <location>
        <begin position="169"/>
        <end position="182"/>
    </location>
</feature>
<evidence type="ECO:0000313" key="3">
    <source>
        <dbReference type="Proteomes" id="UP000070366"/>
    </source>
</evidence>
<dbReference type="Proteomes" id="UP000070366">
    <property type="component" value="Unassembled WGS sequence"/>
</dbReference>
<dbReference type="EMBL" id="LSZW01000047">
    <property type="protein sequence ID" value="KXK66113.1"/>
    <property type="molecule type" value="Genomic_DNA"/>
</dbReference>
<accession>A0A136Q620</accession>
<dbReference type="AlphaFoldDB" id="A0A136Q620"/>
<dbReference type="KEGG" id="cmiu:B1H56_01265"/>
<dbReference type="RefSeq" id="WP_066520163.1">
    <property type="nucleotide sequence ID" value="NZ_CABMOF010000003.1"/>
</dbReference>
<keyword evidence="3" id="KW-1185">Reference proteome</keyword>
<comment type="caution">
    <text evidence="2">The sequence shown here is derived from an EMBL/GenBank/DDBJ whole genome shotgun (WGS) entry which is preliminary data.</text>
</comment>
<dbReference type="OrthoDB" id="2088378at2"/>
<proteinExistence type="predicted"/>
<protein>
    <submittedName>
        <fullName evidence="2">Uncharacterized protein</fullName>
    </submittedName>
</protein>
<feature type="compositionally biased region" description="Basic and acidic residues" evidence="1">
    <location>
        <begin position="139"/>
        <end position="150"/>
    </location>
</feature>
<evidence type="ECO:0000256" key="1">
    <source>
        <dbReference type="SAM" id="MobiDB-lite"/>
    </source>
</evidence>
<dbReference type="STRING" id="626937.HMPREF3293_00849"/>
<evidence type="ECO:0000313" key="2">
    <source>
        <dbReference type="EMBL" id="KXK66113.1"/>
    </source>
</evidence>
<feature type="compositionally biased region" description="Basic and acidic residues" evidence="1">
    <location>
        <begin position="111"/>
        <end position="131"/>
    </location>
</feature>
<feature type="region of interest" description="Disordered" evidence="1">
    <location>
        <begin position="85"/>
        <end position="182"/>
    </location>
</feature>
<reference evidence="3" key="1">
    <citation type="submission" date="2016-02" db="EMBL/GenBank/DDBJ databases">
        <authorList>
            <person name="Mitreva M."/>
            <person name="Pepin K.H."/>
            <person name="Mihindukulasuriya K.A."/>
            <person name="Fulton R."/>
            <person name="Fronick C."/>
            <person name="O'Laughlin M."/>
            <person name="Miner T."/>
            <person name="Herter B."/>
            <person name="Rosa B.A."/>
            <person name="Cordes M."/>
            <person name="Tomlinson C."/>
            <person name="Wollam A."/>
            <person name="Palsikar V.B."/>
            <person name="Mardis E.R."/>
            <person name="Wilson R.K."/>
        </authorList>
    </citation>
    <scope>NUCLEOTIDE SEQUENCE [LARGE SCALE GENOMIC DNA]</scope>
    <source>
        <strain evidence="3">DSM 22607</strain>
    </source>
</reference>
<organism evidence="2 3">
    <name type="scientific">Christensenella minuta</name>
    <dbReference type="NCBI Taxonomy" id="626937"/>
    <lineage>
        <taxon>Bacteria</taxon>
        <taxon>Bacillati</taxon>
        <taxon>Bacillota</taxon>
        <taxon>Clostridia</taxon>
        <taxon>Christensenellales</taxon>
        <taxon>Christensenellaceae</taxon>
        <taxon>Christensenella</taxon>
    </lineage>
</organism>
<gene>
    <name evidence="2" type="ORF">HMPREF3293_00849</name>
</gene>
<name>A0A136Q620_9FIRM</name>
<sequence length="182" mass="20126">MAQMQTEHKTDKSAGEVIGSVLSQAKDGLISFGETIASKSKEMVNNAKVNAQVAALEKENDENYIKLGKMVREKEEYTDEMREIGKKIDENEKQIEQIEAQQNDGSDESGQDSKDLAQGREDDHSSPKEAKAQGNGDGGKTEVKMSRSEEPASSAQEDVSRQYNAAPDRNTDKVKSEQVYHE</sequence>